<dbReference type="Pfam" id="PF13380">
    <property type="entry name" value="CoA_binding_2"/>
    <property type="match status" value="1"/>
</dbReference>
<dbReference type="PROSITE" id="PS50975">
    <property type="entry name" value="ATP_GRASP"/>
    <property type="match status" value="1"/>
</dbReference>
<dbReference type="Gene3D" id="3.40.50.720">
    <property type="entry name" value="NAD(P)-binding Rossmann-like Domain"/>
    <property type="match status" value="1"/>
</dbReference>
<protein>
    <submittedName>
        <fullName evidence="3">Acetate--CoA ligase family protein</fullName>
    </submittedName>
</protein>
<dbReference type="InterPro" id="IPR011761">
    <property type="entry name" value="ATP-grasp"/>
</dbReference>
<gene>
    <name evidence="3" type="ORF">GCM10010521_28870</name>
</gene>
<dbReference type="RefSeq" id="WP_345051155.1">
    <property type="nucleotide sequence ID" value="NZ_BAAAVM010000036.1"/>
</dbReference>
<keyword evidence="3" id="KW-0436">Ligase</keyword>
<accession>A0ABP6NB52</accession>
<proteinExistence type="predicted"/>
<evidence type="ECO:0000313" key="4">
    <source>
        <dbReference type="Proteomes" id="UP001500893"/>
    </source>
</evidence>
<dbReference type="SMART" id="SM00881">
    <property type="entry name" value="CoA_binding"/>
    <property type="match status" value="1"/>
</dbReference>
<keyword evidence="4" id="KW-1185">Reference proteome</keyword>
<reference evidence="4" key="1">
    <citation type="journal article" date="2019" name="Int. J. Syst. Evol. Microbiol.">
        <title>The Global Catalogue of Microorganisms (GCM) 10K type strain sequencing project: providing services to taxonomists for standard genome sequencing and annotation.</title>
        <authorList>
            <consortium name="The Broad Institute Genomics Platform"/>
            <consortium name="The Broad Institute Genome Sequencing Center for Infectious Disease"/>
            <person name="Wu L."/>
            <person name="Ma J."/>
        </authorList>
    </citation>
    <scope>NUCLEOTIDE SEQUENCE [LARGE SCALE GENOMIC DNA]</scope>
    <source>
        <strain evidence="4">JCM 11574</strain>
    </source>
</reference>
<feature type="domain" description="ATP-grasp" evidence="2">
    <location>
        <begin position="532"/>
        <end position="570"/>
    </location>
</feature>
<dbReference type="InterPro" id="IPR016102">
    <property type="entry name" value="Succinyl-CoA_synth-like"/>
</dbReference>
<evidence type="ECO:0000313" key="3">
    <source>
        <dbReference type="EMBL" id="GAA3140632.1"/>
    </source>
</evidence>
<dbReference type="Gene3D" id="3.30.1490.20">
    <property type="entry name" value="ATP-grasp fold, A domain"/>
    <property type="match status" value="1"/>
</dbReference>
<dbReference type="Gene3D" id="3.30.470.20">
    <property type="entry name" value="ATP-grasp fold, B domain"/>
    <property type="match status" value="1"/>
</dbReference>
<dbReference type="Pfam" id="PF13607">
    <property type="entry name" value="Succ_CoA_lig"/>
    <property type="match status" value="1"/>
</dbReference>
<dbReference type="Proteomes" id="UP001500893">
    <property type="component" value="Unassembled WGS sequence"/>
</dbReference>
<dbReference type="SUPFAM" id="SSF56059">
    <property type="entry name" value="Glutathione synthetase ATP-binding domain-like"/>
    <property type="match status" value="1"/>
</dbReference>
<sequence>MLGSTHGTLTTDSRRARVVACGGQRPGPAVHDRVEDLDVSGRPLHADVPDLTRFFRPESVAVIGASDAEGRPNTGITRQLLDWAGRVGARVHPVHPTRPSVFGLPCVTSVAGLPEQVDLAVLLVADPLPVIGELAEAKARFAVAFASGFAETGPAGAEAQERLAEAVRRSGLRLLGPNTNLNAFERFREDLPGPAIALITQSGHQGRPVFALQELGIRLSHWAPTGNEADLETADFLSWFAEQPEVGAIAAYVEGLKDGRAFLLAADRAARRGVPVVAVKVGRTEAGARTAASHTGKLTGADDVVDAAMRQYGVIRVDALDELQDTAALLARARPPLADGVVVCSISGGTGAHVADLATGAGLRLPRLSPAKQAELHQWIPEYLSVANPVDNGGHPVGDRRGRKIIDAVLADPDVGVLLCPVTGPFPPLSDRLVRDLVEAAEETDKLVCVVWGSPAGTEPAYREVLLGSSRVATFRTVGNCLTAVRAWLDHHRFVGDYRSPFDDAPRTLSPSFRKAEALLQPGRQLSEHAAKQLLRAYGIRVPREQLVTSAAAAVRAAGQVGYPVVMKASGAQIAHKTELGLVKIGLTSASQVRDAYRELTDIARYEGVGLDGVLVCQMVEQGVEMVVGVGHDDLFGPTVTVGLGGVLVEVLRDVAVRVPPFGEDQARAMLGELRGRALLDGVRGRPPADADALVEVVLRVQRMSMELGGRIAELDINPLMVLPRGQGAVALDALVVCR</sequence>
<dbReference type="EMBL" id="BAAAVM010000036">
    <property type="protein sequence ID" value="GAA3140632.1"/>
    <property type="molecule type" value="Genomic_DNA"/>
</dbReference>
<dbReference type="InterPro" id="IPR036291">
    <property type="entry name" value="NAD(P)-bd_dom_sf"/>
</dbReference>
<dbReference type="PANTHER" id="PTHR42793">
    <property type="entry name" value="COA BINDING DOMAIN CONTAINING PROTEIN"/>
    <property type="match status" value="1"/>
</dbReference>
<dbReference type="InterPro" id="IPR003781">
    <property type="entry name" value="CoA-bd"/>
</dbReference>
<evidence type="ECO:0000256" key="1">
    <source>
        <dbReference type="PROSITE-ProRule" id="PRU00409"/>
    </source>
</evidence>
<dbReference type="Pfam" id="PF13549">
    <property type="entry name" value="ATP-grasp_5"/>
    <property type="match status" value="1"/>
</dbReference>
<dbReference type="SUPFAM" id="SSF52210">
    <property type="entry name" value="Succinyl-CoA synthetase domains"/>
    <property type="match status" value="2"/>
</dbReference>
<dbReference type="SUPFAM" id="SSF51735">
    <property type="entry name" value="NAD(P)-binding Rossmann-fold domains"/>
    <property type="match status" value="1"/>
</dbReference>
<dbReference type="InterPro" id="IPR013815">
    <property type="entry name" value="ATP_grasp_subdomain_1"/>
</dbReference>
<comment type="caution">
    <text evidence="3">The sequence shown here is derived from an EMBL/GenBank/DDBJ whole genome shotgun (WGS) entry which is preliminary data.</text>
</comment>
<name>A0ABP6NB52_9ACTN</name>
<evidence type="ECO:0000259" key="2">
    <source>
        <dbReference type="PROSITE" id="PS50975"/>
    </source>
</evidence>
<dbReference type="GO" id="GO:0016874">
    <property type="term" value="F:ligase activity"/>
    <property type="evidence" value="ECO:0007669"/>
    <property type="project" value="UniProtKB-KW"/>
</dbReference>
<organism evidence="3 4">
    <name type="scientific">Streptomyces rameus</name>
    <dbReference type="NCBI Taxonomy" id="68261"/>
    <lineage>
        <taxon>Bacteria</taxon>
        <taxon>Bacillati</taxon>
        <taxon>Actinomycetota</taxon>
        <taxon>Actinomycetes</taxon>
        <taxon>Kitasatosporales</taxon>
        <taxon>Streptomycetaceae</taxon>
        <taxon>Streptomyces</taxon>
    </lineage>
</organism>
<dbReference type="Gene3D" id="3.40.50.261">
    <property type="entry name" value="Succinyl-CoA synthetase domains"/>
    <property type="match status" value="2"/>
</dbReference>
<keyword evidence="1" id="KW-0067">ATP-binding</keyword>
<dbReference type="PANTHER" id="PTHR42793:SF4">
    <property type="entry name" value="BLL6376 PROTEIN"/>
    <property type="match status" value="1"/>
</dbReference>
<keyword evidence="1" id="KW-0547">Nucleotide-binding</keyword>
<dbReference type="InterPro" id="IPR032875">
    <property type="entry name" value="Succ_CoA_lig_flav_dom"/>
</dbReference>